<dbReference type="InterPro" id="IPR013785">
    <property type="entry name" value="Aldolase_TIM"/>
</dbReference>
<dbReference type="SUPFAM" id="SSF51445">
    <property type="entry name" value="(Trans)glycosidases"/>
    <property type="match status" value="1"/>
</dbReference>
<dbReference type="Proteomes" id="UP000557872">
    <property type="component" value="Unassembled WGS sequence"/>
</dbReference>
<dbReference type="Gene3D" id="3.20.20.70">
    <property type="entry name" value="Aldolase class I"/>
    <property type="match status" value="1"/>
</dbReference>
<evidence type="ECO:0000313" key="1">
    <source>
        <dbReference type="EMBL" id="NWK55101.1"/>
    </source>
</evidence>
<dbReference type="AlphaFoldDB" id="A0A851GGX8"/>
<sequence>MRHTFLFSAFSVTALGLVSAETLTLENQSIQRVLNIDKAGVTTSGIHNKQAKRELQPTACAEFSLRLSEGTDKEGTDFTLTSKDFAYSKTLKKDKGHVAVELLNEKHGLKVVAHYTLEDDAFYMRKYLEITSRKKVCLERVDVEALSLTDAYQPYQEKKITARAPWQWKPGLGQPLFTTKTGTFWGIEFPASYNYVDGEKLRCGYLHGRMLEPGKTYTSYAAVMGVSDDPAFTSDAFYEYIDQVRVRPLRLQTQYNSWFDYHGGVTREAFAKSVNKVNEELCVKRGVTPLKAYVIDDGWQDSNKKSDWSDQVWKVNGKFDSDFGSSQKTVKSAKSTLGLWLSPGCNFGARGAVPAMREKGWGGLTNYMSLANTKYMDMLEKRMVQLAKEETTYFKLDGCFGHLNIRDFDIDGAANGVPTMPQLGTKGWSSDDKRLNDPKYDELKSYYLVVGTERMMKIFEGMGKANPDVYIVISNGAYLSPWWLMHVDAVWMINAGDAAGGSSRTKELVYRDGVYHNIWAKERTHYPMNSLFNHEPKKTKSHEPKDVFRKYLYMNMSRGTGFVELYLKTFNLKEYDWDVLAEGMLWVEDVFPTFKRSRMHGGDPKKGEVYGFTAWLEKRGYISIHNPSDSAQDYKITLNRKFGLIPGAQSYVLSSPIDDSLQGLKKQYAYGDVIQLTLKPGEIRILNFDHEKRDWSKLKALQTRTAADFVPGPNAGKKKVENKKHVAVSLAGHPLLGRWYYEAGGKHSREFTADGKCILRKGNKEIWTKTCTSKDADSVTVENRYQHHLKGNTLVIEGRYRAKKR</sequence>
<organism evidence="1 2">
    <name type="scientific">Oceaniferula marina</name>
    <dbReference type="NCBI Taxonomy" id="2748318"/>
    <lineage>
        <taxon>Bacteria</taxon>
        <taxon>Pseudomonadati</taxon>
        <taxon>Verrucomicrobiota</taxon>
        <taxon>Verrucomicrobiia</taxon>
        <taxon>Verrucomicrobiales</taxon>
        <taxon>Verrucomicrobiaceae</taxon>
        <taxon>Oceaniferula</taxon>
    </lineage>
</organism>
<evidence type="ECO:0000313" key="2">
    <source>
        <dbReference type="Proteomes" id="UP000557872"/>
    </source>
</evidence>
<dbReference type="RefSeq" id="WP_178931640.1">
    <property type="nucleotide sequence ID" value="NZ_JACBAZ010000002.1"/>
</dbReference>
<reference evidence="1 2" key="1">
    <citation type="submission" date="2020-07" db="EMBL/GenBank/DDBJ databases">
        <title>Roseicoccus Jingziensis gen. nov., sp. nov., isolated from coastal seawater.</title>
        <authorList>
            <person name="Feng X."/>
        </authorList>
    </citation>
    <scope>NUCLEOTIDE SEQUENCE [LARGE SCALE GENOMIC DNA]</scope>
    <source>
        <strain evidence="1 2">N1E253</strain>
    </source>
</reference>
<evidence type="ECO:0008006" key="3">
    <source>
        <dbReference type="Google" id="ProtNLM"/>
    </source>
</evidence>
<gene>
    <name evidence="1" type="ORF">HW115_05735</name>
</gene>
<name>A0A851GGX8_9BACT</name>
<comment type="caution">
    <text evidence="1">The sequence shown here is derived from an EMBL/GenBank/DDBJ whole genome shotgun (WGS) entry which is preliminary data.</text>
</comment>
<keyword evidence="2" id="KW-1185">Reference proteome</keyword>
<protein>
    <recommendedName>
        <fullName evidence="3">Alpha-galactosidase</fullName>
    </recommendedName>
</protein>
<dbReference type="InterPro" id="IPR017853">
    <property type="entry name" value="GH"/>
</dbReference>
<dbReference type="EMBL" id="JACBAZ010000002">
    <property type="protein sequence ID" value="NWK55101.1"/>
    <property type="molecule type" value="Genomic_DNA"/>
</dbReference>
<accession>A0A851GGX8</accession>
<proteinExistence type="predicted"/>